<name>A0A5J5F9W2_9PEZI</name>
<proteinExistence type="predicted"/>
<sequence length="53" mass="5980">MPAIAYSSLVKRKHNWAYRNPGIILVFCILGALAFLITGLVLYKKMIDGWDVV</sequence>
<reference evidence="2 3" key="1">
    <citation type="submission" date="2019-09" db="EMBL/GenBank/DDBJ databases">
        <title>Draft genome of the ectomycorrhizal ascomycete Sphaerosporella brunnea.</title>
        <authorList>
            <consortium name="DOE Joint Genome Institute"/>
            <person name="Benucci G.M."/>
            <person name="Marozzi G."/>
            <person name="Antonielli L."/>
            <person name="Sanchez S."/>
            <person name="Marco P."/>
            <person name="Wang X."/>
            <person name="Falini L.B."/>
            <person name="Barry K."/>
            <person name="Haridas S."/>
            <person name="Lipzen A."/>
            <person name="Labutti K."/>
            <person name="Grigoriev I.V."/>
            <person name="Murat C."/>
            <person name="Martin F."/>
            <person name="Albertini E."/>
            <person name="Donnini D."/>
            <person name="Bonito G."/>
        </authorList>
    </citation>
    <scope>NUCLEOTIDE SEQUENCE [LARGE SCALE GENOMIC DNA]</scope>
    <source>
        <strain evidence="2 3">Sb_GMNB300</strain>
    </source>
</reference>
<comment type="caution">
    <text evidence="2">The sequence shown here is derived from an EMBL/GenBank/DDBJ whole genome shotgun (WGS) entry which is preliminary data.</text>
</comment>
<accession>A0A5J5F9W2</accession>
<keyword evidence="3" id="KW-1185">Reference proteome</keyword>
<keyword evidence="1" id="KW-0472">Membrane</keyword>
<keyword evidence="1" id="KW-1133">Transmembrane helix</keyword>
<protein>
    <submittedName>
        <fullName evidence="2">Uncharacterized protein</fullName>
    </submittedName>
</protein>
<evidence type="ECO:0000256" key="1">
    <source>
        <dbReference type="SAM" id="Phobius"/>
    </source>
</evidence>
<gene>
    <name evidence="2" type="ORF">FN846DRAFT_902623</name>
</gene>
<feature type="transmembrane region" description="Helical" evidence="1">
    <location>
        <begin position="21"/>
        <end position="43"/>
    </location>
</feature>
<organism evidence="2 3">
    <name type="scientific">Sphaerosporella brunnea</name>
    <dbReference type="NCBI Taxonomy" id="1250544"/>
    <lineage>
        <taxon>Eukaryota</taxon>
        <taxon>Fungi</taxon>
        <taxon>Dikarya</taxon>
        <taxon>Ascomycota</taxon>
        <taxon>Pezizomycotina</taxon>
        <taxon>Pezizomycetes</taxon>
        <taxon>Pezizales</taxon>
        <taxon>Pyronemataceae</taxon>
        <taxon>Sphaerosporella</taxon>
    </lineage>
</organism>
<dbReference type="AlphaFoldDB" id="A0A5J5F9W2"/>
<dbReference type="OrthoDB" id="5402816at2759"/>
<dbReference type="Proteomes" id="UP000326924">
    <property type="component" value="Unassembled WGS sequence"/>
</dbReference>
<evidence type="ECO:0000313" key="2">
    <source>
        <dbReference type="EMBL" id="KAA8913770.1"/>
    </source>
</evidence>
<dbReference type="EMBL" id="VXIS01000012">
    <property type="protein sequence ID" value="KAA8913770.1"/>
    <property type="molecule type" value="Genomic_DNA"/>
</dbReference>
<dbReference type="InParanoid" id="A0A5J5F9W2"/>
<evidence type="ECO:0000313" key="3">
    <source>
        <dbReference type="Proteomes" id="UP000326924"/>
    </source>
</evidence>
<keyword evidence="1" id="KW-0812">Transmembrane</keyword>